<protein>
    <submittedName>
        <fullName evidence="2">SIS domain-containing protein</fullName>
    </submittedName>
</protein>
<evidence type="ECO:0000313" key="3">
    <source>
        <dbReference type="Proteomes" id="UP000250369"/>
    </source>
</evidence>
<dbReference type="GO" id="GO:1901135">
    <property type="term" value="P:carbohydrate derivative metabolic process"/>
    <property type="evidence" value="ECO:0007669"/>
    <property type="project" value="InterPro"/>
</dbReference>
<dbReference type="Proteomes" id="UP000250369">
    <property type="component" value="Unassembled WGS sequence"/>
</dbReference>
<dbReference type="InterPro" id="IPR046348">
    <property type="entry name" value="SIS_dom_sf"/>
</dbReference>
<evidence type="ECO:0000259" key="1">
    <source>
        <dbReference type="PROSITE" id="PS51464"/>
    </source>
</evidence>
<reference evidence="2 3" key="1">
    <citation type="journal article" date="2009" name="Int. J. Syst. Evol. Microbiol.">
        <title>Paenibacillus contaminans sp. nov., isolated from a contaminated laboratory plate.</title>
        <authorList>
            <person name="Chou J.H."/>
            <person name="Lee J.H."/>
            <person name="Lin M.C."/>
            <person name="Chang P.S."/>
            <person name="Arun A.B."/>
            <person name="Young C.C."/>
            <person name="Chen W.M."/>
        </authorList>
    </citation>
    <scope>NUCLEOTIDE SEQUENCE [LARGE SCALE GENOMIC DNA]</scope>
    <source>
        <strain evidence="2 3">CKOBP-6</strain>
    </source>
</reference>
<gene>
    <name evidence="2" type="ORF">DQG23_10970</name>
</gene>
<dbReference type="NCBIfam" id="NF002805">
    <property type="entry name" value="PRK02947.1"/>
    <property type="match status" value="1"/>
</dbReference>
<organism evidence="2 3">
    <name type="scientific">Paenibacillus contaminans</name>
    <dbReference type="NCBI Taxonomy" id="450362"/>
    <lineage>
        <taxon>Bacteria</taxon>
        <taxon>Bacillati</taxon>
        <taxon>Bacillota</taxon>
        <taxon>Bacilli</taxon>
        <taxon>Bacillales</taxon>
        <taxon>Paenibacillaceae</taxon>
        <taxon>Paenibacillus</taxon>
    </lineage>
</organism>
<dbReference type="Gene3D" id="3.40.50.10490">
    <property type="entry name" value="Glucose-6-phosphate isomerase like protein, domain 1"/>
    <property type="match status" value="1"/>
</dbReference>
<dbReference type="PROSITE" id="PS51464">
    <property type="entry name" value="SIS"/>
    <property type="match status" value="1"/>
</dbReference>
<keyword evidence="3" id="KW-1185">Reference proteome</keyword>
<dbReference type="EMBL" id="QMFB01000005">
    <property type="protein sequence ID" value="RAV21178.1"/>
    <property type="molecule type" value="Genomic_DNA"/>
</dbReference>
<feature type="domain" description="SIS" evidence="1">
    <location>
        <begin position="41"/>
        <end position="224"/>
    </location>
</feature>
<evidence type="ECO:0000313" key="2">
    <source>
        <dbReference type="EMBL" id="RAV21178.1"/>
    </source>
</evidence>
<dbReference type="GO" id="GO:0097367">
    <property type="term" value="F:carbohydrate derivative binding"/>
    <property type="evidence" value="ECO:0007669"/>
    <property type="project" value="InterPro"/>
</dbReference>
<name>A0A329MNY7_9BACL</name>
<dbReference type="Pfam" id="PF13580">
    <property type="entry name" value="SIS_2"/>
    <property type="match status" value="1"/>
</dbReference>
<sequence length="252" mass="27393">MTFEGLVFFLLKEKFFESLKQLIATIEEKQNDGITKAAQVIADAMADGKCVHIYDTGHMLNSELLNRAGGLTAFRALNISLHVDDNVRKRPRDPGVDRSMAGLMHFALKQSNVHPGDVLVIGSVSGKSVSPVDLAIAAKEFGAYVIAMTSVEYSSQLKSEHPTGKRLFEAADLVLDNCAPPLDAMVEVPGQDIAICPASGISAATIMWAVKAQVVELLLEKNKKPSILKSINNPGSDVFNEEVYRRYEETGC</sequence>
<dbReference type="AlphaFoldDB" id="A0A329MNY7"/>
<accession>A0A329MNY7</accession>
<proteinExistence type="predicted"/>
<dbReference type="SUPFAM" id="SSF53697">
    <property type="entry name" value="SIS domain"/>
    <property type="match status" value="1"/>
</dbReference>
<comment type="caution">
    <text evidence="2">The sequence shown here is derived from an EMBL/GenBank/DDBJ whole genome shotgun (WGS) entry which is preliminary data.</text>
</comment>
<dbReference type="InterPro" id="IPR001347">
    <property type="entry name" value="SIS_dom"/>
</dbReference>